<dbReference type="RefSeq" id="WP_106461838.1">
    <property type="nucleotide sequence ID" value="NZ_PXOQ01000006.1"/>
</dbReference>
<evidence type="ECO:0008006" key="4">
    <source>
        <dbReference type="Google" id="ProtNLM"/>
    </source>
</evidence>
<organism evidence="2 3">
    <name type="scientific">Aurantibacter aestuarii</name>
    <dbReference type="NCBI Taxonomy" id="1266046"/>
    <lineage>
        <taxon>Bacteria</taxon>
        <taxon>Pseudomonadati</taxon>
        <taxon>Bacteroidota</taxon>
        <taxon>Flavobacteriia</taxon>
        <taxon>Flavobacteriales</taxon>
        <taxon>Flavobacteriaceae</taxon>
        <taxon>Aurantibacter</taxon>
    </lineage>
</organism>
<feature type="signal peptide" evidence="1">
    <location>
        <begin position="1"/>
        <end position="22"/>
    </location>
</feature>
<reference evidence="2 3" key="1">
    <citation type="submission" date="2018-03" db="EMBL/GenBank/DDBJ databases">
        <title>Mesoflavibacter sp. HG37 and Mesoflavibacter sp. HG96 sp.nov., two marine bacteria isolated from seawater of Western Pacific Ocean.</title>
        <authorList>
            <person name="Cheng H."/>
            <person name="Wu Y.-H."/>
            <person name="Guo L.-L."/>
            <person name="Xu X.-W."/>
        </authorList>
    </citation>
    <scope>NUCLEOTIDE SEQUENCE [LARGE SCALE GENOMIC DNA]</scope>
    <source>
        <strain evidence="2 3">KCTC 32269</strain>
    </source>
</reference>
<evidence type="ECO:0000313" key="3">
    <source>
        <dbReference type="Proteomes" id="UP000238426"/>
    </source>
</evidence>
<proteinExistence type="predicted"/>
<gene>
    <name evidence="2" type="ORF">C7H52_00045</name>
</gene>
<dbReference type="AlphaFoldDB" id="A0A2T1NFL0"/>
<dbReference type="OrthoDB" id="648347at2"/>
<feature type="chain" id="PRO_5015597682" description="Type IX secretion system membrane protein PorP/SprF" evidence="1">
    <location>
        <begin position="23"/>
        <end position="335"/>
    </location>
</feature>
<evidence type="ECO:0000313" key="2">
    <source>
        <dbReference type="EMBL" id="PSG91543.1"/>
    </source>
</evidence>
<name>A0A2T1NFL0_9FLAO</name>
<comment type="caution">
    <text evidence="2">The sequence shown here is derived from an EMBL/GenBank/DDBJ whole genome shotgun (WGS) entry which is preliminary data.</text>
</comment>
<dbReference type="NCBIfam" id="TIGR03519">
    <property type="entry name" value="T9SS_PorP_fam"/>
    <property type="match status" value="1"/>
</dbReference>
<keyword evidence="3" id="KW-1185">Reference proteome</keyword>
<dbReference type="Proteomes" id="UP000238426">
    <property type="component" value="Unassembled WGS sequence"/>
</dbReference>
<accession>A0A2T1NFL0</accession>
<dbReference type="Pfam" id="PF11751">
    <property type="entry name" value="PorP_SprF"/>
    <property type="match status" value="1"/>
</dbReference>
<dbReference type="EMBL" id="PXOQ01000006">
    <property type="protein sequence ID" value="PSG91543.1"/>
    <property type="molecule type" value="Genomic_DNA"/>
</dbReference>
<evidence type="ECO:0000256" key="1">
    <source>
        <dbReference type="SAM" id="SignalP"/>
    </source>
</evidence>
<sequence>MKFNKLLLVVFAALCFSNLSQAQEGLPIYSDYLTDNLYLLHPSMAGAANCAKIRLTGRQQWFGDEDAPRLLTVSANGRIGDTKSGIGGIAYTDKNGFHSQTGVYLTYAYHLLFSRSEVDLNQLSFGLSAGAIQYKLDETQFRDFDPIVAGIEQSATNFNVDVGFSYNLYNFYAHATVKNLLENEGINFNEQGLSYNNLRTYIFSLGNTFAVSDDLAVEPSFMIFHRDATKETTFDVNVKAYKQMDFGQVWGGLSYRRSLDGAEYLNPDGTDVDSQKLQYITPVLGVDYKQFVFAYTYSYQLNDVVFNKGGFHQFTLGYNFNCRRAKYSCNCPAVN</sequence>
<protein>
    <recommendedName>
        <fullName evidence="4">Type IX secretion system membrane protein PorP/SprF</fullName>
    </recommendedName>
</protein>
<keyword evidence="1" id="KW-0732">Signal</keyword>
<dbReference type="InterPro" id="IPR019861">
    <property type="entry name" value="PorP/SprF_Bacteroidetes"/>
</dbReference>